<comment type="function">
    <text evidence="8">Component of the post-replicative DNA mismatch repair system (MMR). Heterodimerizes with MSH2 to form MutS beta, which binds to DNA mismatches thereby initiating DNA repair. MSH3 provides substrate-binding and substrate specificity to the complex. When bound, the MutS beta heterodimer bends the DNA helix and shields approximately 20 base pairs. Acts mainly to repair insertion-deletion loops (IDLs) from 2 to 13 nucleotides in size, but can also repair base-base and single insertion-deletion mismatches that occur during replication. After mismatch binding, forms a ternary complex with the MutL alpha heterodimer, which is thought to be responsible for directing the downstream MMR events, including strand discrimination, excision, and resynthesis. ATP binding and hydrolysis play a pivotal role in mismatch repair functions.</text>
</comment>
<dbReference type="Pfam" id="PF00488">
    <property type="entry name" value="MutS_V"/>
    <property type="match status" value="1"/>
</dbReference>
<comment type="similarity">
    <text evidence="1">Belongs to the DNA mismatch repair MutS family. MSH3 subfamily.</text>
</comment>
<feature type="region of interest" description="Disordered" evidence="12">
    <location>
        <begin position="123"/>
        <end position="147"/>
    </location>
</feature>
<dbReference type="FunFam" id="3.40.1170.10:FF:000004">
    <property type="entry name" value="DNA mismatch repair protein"/>
    <property type="match status" value="1"/>
</dbReference>
<dbReference type="GO" id="GO:0005524">
    <property type="term" value="F:ATP binding"/>
    <property type="evidence" value="ECO:0007669"/>
    <property type="project" value="UniProtKB-KW"/>
</dbReference>
<dbReference type="SMART" id="SM00534">
    <property type="entry name" value="MUTSac"/>
    <property type="match status" value="1"/>
</dbReference>
<dbReference type="InterPro" id="IPR007696">
    <property type="entry name" value="DNA_mismatch_repair_MutS_core"/>
</dbReference>
<comment type="subunit">
    <text evidence="9">Heterodimer consisting of MSH2-MSH3 (MutS beta). Forms a ternary complex with MutL alpha (MLH1-PMS1).</text>
</comment>
<evidence type="ECO:0000256" key="11">
    <source>
        <dbReference type="ARBA" id="ARBA00073774"/>
    </source>
</evidence>
<feature type="compositionally biased region" description="Polar residues" evidence="12">
    <location>
        <begin position="88"/>
        <end position="97"/>
    </location>
</feature>
<accession>A0A8H5HP72</accession>
<dbReference type="GO" id="GO:0030983">
    <property type="term" value="F:mismatched DNA binding"/>
    <property type="evidence" value="ECO:0007669"/>
    <property type="project" value="InterPro"/>
</dbReference>
<evidence type="ECO:0000259" key="13">
    <source>
        <dbReference type="PROSITE" id="PS00486"/>
    </source>
</evidence>
<dbReference type="AlphaFoldDB" id="A0A8H5HP72"/>
<dbReference type="InterPro" id="IPR017261">
    <property type="entry name" value="DNA_mismatch_repair_MutS/MSH"/>
</dbReference>
<proteinExistence type="inferred from homology"/>
<keyword evidence="5" id="KW-0067">ATP-binding</keyword>
<dbReference type="InterPro" id="IPR036187">
    <property type="entry name" value="DNA_mismatch_repair_MutS_sf"/>
</dbReference>
<dbReference type="PROSITE" id="PS00486">
    <property type="entry name" value="DNA_MISMATCH_REPAIR_2"/>
    <property type="match status" value="1"/>
</dbReference>
<feature type="domain" description="DNA mismatch repair proteins mutS family" evidence="13">
    <location>
        <begin position="920"/>
        <end position="936"/>
    </location>
</feature>
<dbReference type="SMART" id="SM00533">
    <property type="entry name" value="MUTSd"/>
    <property type="match status" value="1"/>
</dbReference>
<name>A0A8H5HP72_9AGAR</name>
<protein>
    <recommendedName>
        <fullName evidence="2 11">DNA mismatch repair protein MSH3</fullName>
    </recommendedName>
    <alternativeName>
        <fullName evidence="2 11">DNA mismatch repair protein MSH3</fullName>
    </alternativeName>
    <alternativeName>
        <fullName evidence="10">MutS protein homolog 3</fullName>
    </alternativeName>
</protein>
<evidence type="ECO:0000256" key="12">
    <source>
        <dbReference type="SAM" id="MobiDB-lite"/>
    </source>
</evidence>
<dbReference type="EMBL" id="JAACJP010000002">
    <property type="protein sequence ID" value="KAF5386928.1"/>
    <property type="molecule type" value="Genomic_DNA"/>
</dbReference>
<keyword evidence="15" id="KW-1185">Reference proteome</keyword>
<dbReference type="PANTHER" id="PTHR11361:SF122">
    <property type="entry name" value="DNA MISMATCH REPAIR PROTEIN MSH3"/>
    <property type="match status" value="1"/>
</dbReference>
<dbReference type="InterPro" id="IPR000432">
    <property type="entry name" value="DNA_mismatch_repair_MutS_C"/>
</dbReference>
<feature type="compositionally biased region" description="Low complexity" evidence="12">
    <location>
        <begin position="15"/>
        <end position="25"/>
    </location>
</feature>
<dbReference type="NCBIfam" id="NF003810">
    <property type="entry name" value="PRK05399.1"/>
    <property type="match status" value="1"/>
</dbReference>
<reference evidence="14 15" key="1">
    <citation type="journal article" date="2020" name="ISME J.">
        <title>Uncovering the hidden diversity of litter-decomposition mechanisms in mushroom-forming fungi.</title>
        <authorList>
            <person name="Floudas D."/>
            <person name="Bentzer J."/>
            <person name="Ahren D."/>
            <person name="Johansson T."/>
            <person name="Persson P."/>
            <person name="Tunlid A."/>
        </authorList>
    </citation>
    <scope>NUCLEOTIDE SEQUENCE [LARGE SCALE GENOMIC DNA]</scope>
    <source>
        <strain evidence="14 15">CBS 661.87</strain>
    </source>
</reference>
<dbReference type="InterPro" id="IPR016151">
    <property type="entry name" value="DNA_mismatch_repair_MutS_N"/>
</dbReference>
<evidence type="ECO:0000256" key="1">
    <source>
        <dbReference type="ARBA" id="ARBA00007094"/>
    </source>
</evidence>
<evidence type="ECO:0000256" key="8">
    <source>
        <dbReference type="ARBA" id="ARBA00025373"/>
    </source>
</evidence>
<dbReference type="GO" id="GO:0006298">
    <property type="term" value="P:mismatch repair"/>
    <property type="evidence" value="ECO:0007669"/>
    <property type="project" value="InterPro"/>
</dbReference>
<dbReference type="GO" id="GO:0006312">
    <property type="term" value="P:mitotic recombination"/>
    <property type="evidence" value="ECO:0007669"/>
    <property type="project" value="TreeGrafter"/>
</dbReference>
<evidence type="ECO:0000256" key="4">
    <source>
        <dbReference type="ARBA" id="ARBA00022763"/>
    </source>
</evidence>
<keyword evidence="7" id="KW-0234">DNA repair</keyword>
<feature type="region of interest" description="Disordered" evidence="12">
    <location>
        <begin position="1"/>
        <end position="102"/>
    </location>
</feature>
<evidence type="ECO:0000256" key="9">
    <source>
        <dbReference type="ARBA" id="ARBA00025902"/>
    </source>
</evidence>
<evidence type="ECO:0000256" key="5">
    <source>
        <dbReference type="ARBA" id="ARBA00022840"/>
    </source>
</evidence>
<organism evidence="14 15">
    <name type="scientific">Tricholomella constricta</name>
    <dbReference type="NCBI Taxonomy" id="117010"/>
    <lineage>
        <taxon>Eukaryota</taxon>
        <taxon>Fungi</taxon>
        <taxon>Dikarya</taxon>
        <taxon>Basidiomycota</taxon>
        <taxon>Agaricomycotina</taxon>
        <taxon>Agaricomycetes</taxon>
        <taxon>Agaricomycetidae</taxon>
        <taxon>Agaricales</taxon>
        <taxon>Tricholomatineae</taxon>
        <taxon>Lyophyllaceae</taxon>
        <taxon>Tricholomella</taxon>
    </lineage>
</organism>
<gene>
    <name evidence="14" type="ORF">D9615_001885</name>
</gene>
<evidence type="ECO:0000256" key="2">
    <source>
        <dbReference type="ARBA" id="ARBA00022151"/>
    </source>
</evidence>
<dbReference type="Gene3D" id="3.40.1170.10">
    <property type="entry name" value="DNA repair protein MutS, domain I"/>
    <property type="match status" value="1"/>
</dbReference>
<dbReference type="Gene3D" id="1.10.1420.10">
    <property type="match status" value="2"/>
</dbReference>
<keyword evidence="6" id="KW-0238">DNA-binding</keyword>
<dbReference type="GO" id="GO:0140664">
    <property type="term" value="F:ATP-dependent DNA damage sensor activity"/>
    <property type="evidence" value="ECO:0007669"/>
    <property type="project" value="InterPro"/>
</dbReference>
<evidence type="ECO:0000256" key="10">
    <source>
        <dbReference type="ARBA" id="ARBA00029792"/>
    </source>
</evidence>
<dbReference type="PIRSF" id="PIRSF037677">
    <property type="entry name" value="DNA_mis_repair_Msh6"/>
    <property type="match status" value="1"/>
</dbReference>
<dbReference type="GO" id="GO:0005634">
    <property type="term" value="C:nucleus"/>
    <property type="evidence" value="ECO:0007669"/>
    <property type="project" value="TreeGrafter"/>
</dbReference>
<evidence type="ECO:0000256" key="6">
    <source>
        <dbReference type="ARBA" id="ARBA00023125"/>
    </source>
</evidence>
<evidence type="ECO:0000313" key="14">
    <source>
        <dbReference type="EMBL" id="KAF5386928.1"/>
    </source>
</evidence>
<dbReference type="InterPro" id="IPR007695">
    <property type="entry name" value="DNA_mismatch_repair_MutS-lik_N"/>
</dbReference>
<sequence length="1086" mass="120541">MPAKKPLGQPQPTISSFFQPSQRSPSGKRTGSPIQVDLTADSDGEPPTKRVKRSGTSHNSPEPLTPSRGGGAASQWRFTPVSPDEPETSTAPKQRTQAEIAAAKERHEAFKKKLLLENNRFIRKKHEPEAEPAPIEAQDTDSASEDSDQAFKELSFMFTNKGKGKSKATRAPIRKPKQLAVGPSGQPYTPLEKQVLQLKAENPGTLLMIAVGYKFKFFGDDAKVAAKELGMVAFNDRNFLVASIPVHRRDVHMKNLLSKGYRVGIVDQVETAALKKVSENRNAPFARKLVHLYTAATYVDDLDSVDDLERYTPPPFLCLVEEARGANSGDVSIGMITICPSTGDVVWDDFEDTLMRIELETRLVHTRPTELLLPKEGLSYPTTKMLHHFTGTSSSGDKIRIEHFGNIMSYVDAFESVSKFYTDKTKTAAASESFRSGRLMAEVADFPKRVVIALAHAIKHLSAFSIADAFLETKFFSKFTTKVHMLLAANTLTNLEIYRNETDHTTKGSLLWVLDRTKTKFGARLLRSWIGRPLVDKRVLQDRVDAVEEILESSSELLVTLRQILRKLPDLAKGLCRIQYGQCTPQELAVLLPAFNKVAVAFVVVAAPSDVGFKSSLLNEIIFSFPKLREPMKQLMEAVSLKRAAEGRKDAMWTDPERYPKISDVDMAIQHVEVELEQDLLKSVRKTLKYPSLNWSTVDGDEYLVQVKNSENRPIPDCWTLHSRTKVYSRYQPPEVRQKVEERSQYQETLQAESNAAFASFLKEIALNHYGILRDAVNKLAIADCLLSHALVALQENYVRPTFTEDDTIEIVDGRHPMVEALRPDPFVPNTIVMGGGKPRSKIITGPNMGGKSSCVRMIALIAIMAQIGSYVPAASVKMGLLDSVLTRMGASDDLARGRSTFMVEMSETSEILHSATRNSLVILDELGRGTSTFDGMAIADAVMQQLVETTKCKTLFITHYPLVASNLEAQHPLDVENLHMGYEEETRIDGTREITFLYRLTLGMASESFGIECGRLAGLPESLLTVAVESASKLQVHVRDRTRRKRIFKSAQLIADCLGSRGMTGVAKIEELRTLATSILDPSGA</sequence>
<dbReference type="SUPFAM" id="SSF55271">
    <property type="entry name" value="DNA repair protein MutS, domain I"/>
    <property type="match status" value="1"/>
</dbReference>
<dbReference type="InterPro" id="IPR027417">
    <property type="entry name" value="P-loop_NTPase"/>
</dbReference>
<keyword evidence="3" id="KW-0547">Nucleotide-binding</keyword>
<dbReference type="SUPFAM" id="SSF52540">
    <property type="entry name" value="P-loop containing nucleoside triphosphate hydrolases"/>
    <property type="match status" value="1"/>
</dbReference>
<dbReference type="Proteomes" id="UP000565441">
    <property type="component" value="Unassembled WGS sequence"/>
</dbReference>
<evidence type="ECO:0000313" key="15">
    <source>
        <dbReference type="Proteomes" id="UP000565441"/>
    </source>
</evidence>
<dbReference type="Pfam" id="PF05192">
    <property type="entry name" value="MutS_III"/>
    <property type="match status" value="1"/>
</dbReference>
<feature type="compositionally biased region" description="Acidic residues" evidence="12">
    <location>
        <begin position="138"/>
        <end position="147"/>
    </location>
</feature>
<dbReference type="SUPFAM" id="SSF48334">
    <property type="entry name" value="DNA repair protein MutS, domain III"/>
    <property type="match status" value="1"/>
</dbReference>
<dbReference type="OrthoDB" id="121051at2759"/>
<keyword evidence="4" id="KW-0227">DNA damage</keyword>
<dbReference type="PANTHER" id="PTHR11361">
    <property type="entry name" value="DNA MISMATCH REPAIR PROTEIN MUTS FAMILY MEMBER"/>
    <property type="match status" value="1"/>
</dbReference>
<evidence type="ECO:0000256" key="7">
    <source>
        <dbReference type="ARBA" id="ARBA00023204"/>
    </source>
</evidence>
<dbReference type="InterPro" id="IPR036678">
    <property type="entry name" value="MutS_con_dom_sf"/>
</dbReference>
<evidence type="ECO:0000256" key="3">
    <source>
        <dbReference type="ARBA" id="ARBA00022741"/>
    </source>
</evidence>
<dbReference type="Gene3D" id="3.30.420.110">
    <property type="entry name" value="MutS, connector domain"/>
    <property type="match status" value="1"/>
</dbReference>
<dbReference type="Pfam" id="PF01624">
    <property type="entry name" value="MutS_I"/>
    <property type="match status" value="1"/>
</dbReference>
<dbReference type="Gene3D" id="3.40.50.300">
    <property type="entry name" value="P-loop containing nucleotide triphosphate hydrolases"/>
    <property type="match status" value="1"/>
</dbReference>
<comment type="caution">
    <text evidence="14">The sequence shown here is derived from an EMBL/GenBank/DDBJ whole genome shotgun (WGS) entry which is preliminary data.</text>
</comment>
<dbReference type="InterPro" id="IPR045076">
    <property type="entry name" value="MutS"/>
</dbReference>